<dbReference type="Proteomes" id="UP000264002">
    <property type="component" value="Unassembled WGS sequence"/>
</dbReference>
<evidence type="ECO:0000256" key="6">
    <source>
        <dbReference type="ARBA" id="ARBA00022741"/>
    </source>
</evidence>
<dbReference type="InterPro" id="IPR003439">
    <property type="entry name" value="ABC_transporter-like_ATP-bd"/>
</dbReference>
<comment type="subcellular location">
    <subcellularLocation>
        <location evidence="1">Cell membrane</location>
        <topology evidence="1">Peripheral membrane protein</topology>
    </subcellularLocation>
</comment>
<dbReference type="InterPro" id="IPR050107">
    <property type="entry name" value="ABC_carbohydrate_import_ATPase"/>
</dbReference>
<dbReference type="AlphaFoldDB" id="A0A372ME01"/>
<name>A0A372ME01_9SPIR</name>
<dbReference type="PANTHER" id="PTHR43790:SF3">
    <property type="entry name" value="D-ALLOSE IMPORT ATP-BINDING PROTEIN ALSA-RELATED"/>
    <property type="match status" value="1"/>
</dbReference>
<keyword evidence="5" id="KW-0677">Repeat</keyword>
<dbReference type="PROSITE" id="PS50893">
    <property type="entry name" value="ABC_TRANSPORTER_2"/>
    <property type="match status" value="2"/>
</dbReference>
<reference evidence="12" key="1">
    <citation type="submission" date="2018-08" db="EMBL/GenBank/DDBJ databases">
        <authorList>
            <person name="Grouzdev D.S."/>
            <person name="Krutkina M.S."/>
        </authorList>
    </citation>
    <scope>NUCLEOTIDE SEQUENCE [LARGE SCALE GENOMIC DNA]</scope>
    <source>
        <strain evidence="12">4-11</strain>
    </source>
</reference>
<evidence type="ECO:0000259" key="10">
    <source>
        <dbReference type="PROSITE" id="PS50893"/>
    </source>
</evidence>
<evidence type="ECO:0000256" key="8">
    <source>
        <dbReference type="ARBA" id="ARBA00022967"/>
    </source>
</evidence>
<sequence length="515" mass="56681">MSDAVILRAENIRKVYPGTMALKGVNFNVYEGKVNVLVGENGAGKSTLMKILSGVEMPTSGKFYLQDEELTHLTPKTAAQKGIGIIYQELSLFPNLNVAENIFMNKELLKNKGWIDHGTQELKAKELLRKLEQDINPRSKVSSLKVGQQQIVEIARALAEDVNILIMDEPTSALSKTEVEILFKIIDELKSNGVSIIYISHRLEELIQIGDYITVLRDGELITEKPMSDVNLQWIISSMVGGEASKIFHSGKRQIGDVVLQVKDLFLHGPAEEPLLKSISFDVRRGEVLGIYGLLGAGRTETLESIMGLHREARGKIFLENELLGEPDIKSRIRKGIALVPEDRQREGIVQTMSVSHNLTLPGLWRIVKKKIHISGSDESSCVNETITSMSIKTSNPADSIMSLSGGNQQKVVFGKSLLIQPKVLLLDEPTRGIDVGAKGEIFNIMNDLAQKGLAIIMVTSELKELLAICDRVIVLSKGRITGNFGKEDISEENIVNASTIGHMTTAQRVGGKNK</sequence>
<gene>
    <name evidence="11" type="ORF">DYP60_11915</name>
</gene>
<reference evidence="11 12" key="2">
    <citation type="submission" date="2018-09" db="EMBL/GenBank/DDBJ databases">
        <title>Genome of Sphaerochaeta halotolerans strain 4-11.</title>
        <authorList>
            <person name="Nazina T.N."/>
            <person name="Sokolova D.S."/>
        </authorList>
    </citation>
    <scope>NUCLEOTIDE SEQUENCE [LARGE SCALE GENOMIC DNA]</scope>
    <source>
        <strain evidence="11 12">4-11</strain>
    </source>
</reference>
<evidence type="ECO:0000256" key="5">
    <source>
        <dbReference type="ARBA" id="ARBA00022737"/>
    </source>
</evidence>
<dbReference type="FunFam" id="3.40.50.300:FF:000127">
    <property type="entry name" value="Ribose import ATP-binding protein RbsA"/>
    <property type="match status" value="1"/>
</dbReference>
<organism evidence="11 12">
    <name type="scientific">Sphaerochaeta halotolerans</name>
    <dbReference type="NCBI Taxonomy" id="2293840"/>
    <lineage>
        <taxon>Bacteria</taxon>
        <taxon>Pseudomonadati</taxon>
        <taxon>Spirochaetota</taxon>
        <taxon>Spirochaetia</taxon>
        <taxon>Spirochaetales</taxon>
        <taxon>Sphaerochaetaceae</taxon>
        <taxon>Sphaerochaeta</taxon>
    </lineage>
</organism>
<keyword evidence="9" id="KW-0472">Membrane</keyword>
<keyword evidence="3" id="KW-1003">Cell membrane</keyword>
<protein>
    <submittedName>
        <fullName evidence="11">Sugar ABC transporter ATP-binding protein</fullName>
    </submittedName>
</protein>
<keyword evidence="2" id="KW-0813">Transport</keyword>
<keyword evidence="7 11" id="KW-0067">ATP-binding</keyword>
<dbReference type="GO" id="GO:0005886">
    <property type="term" value="C:plasma membrane"/>
    <property type="evidence" value="ECO:0007669"/>
    <property type="project" value="UniProtKB-SubCell"/>
</dbReference>
<dbReference type="InterPro" id="IPR003593">
    <property type="entry name" value="AAA+_ATPase"/>
</dbReference>
<dbReference type="PROSITE" id="PS00211">
    <property type="entry name" value="ABC_TRANSPORTER_1"/>
    <property type="match status" value="1"/>
</dbReference>
<dbReference type="Gene3D" id="3.40.50.300">
    <property type="entry name" value="P-loop containing nucleotide triphosphate hydrolases"/>
    <property type="match status" value="2"/>
</dbReference>
<dbReference type="CDD" id="cd03215">
    <property type="entry name" value="ABC_Carb_Monos_II"/>
    <property type="match status" value="1"/>
</dbReference>
<evidence type="ECO:0000256" key="2">
    <source>
        <dbReference type="ARBA" id="ARBA00022448"/>
    </source>
</evidence>
<proteinExistence type="predicted"/>
<dbReference type="GO" id="GO:0005524">
    <property type="term" value="F:ATP binding"/>
    <property type="evidence" value="ECO:0007669"/>
    <property type="project" value="UniProtKB-KW"/>
</dbReference>
<evidence type="ECO:0000256" key="7">
    <source>
        <dbReference type="ARBA" id="ARBA00022840"/>
    </source>
</evidence>
<dbReference type="RefSeq" id="WP_117331237.1">
    <property type="nucleotide sequence ID" value="NZ_QUWK01000014.1"/>
</dbReference>
<dbReference type="PANTHER" id="PTHR43790">
    <property type="entry name" value="CARBOHYDRATE TRANSPORT ATP-BINDING PROTEIN MG119-RELATED"/>
    <property type="match status" value="1"/>
</dbReference>
<dbReference type="GO" id="GO:0016887">
    <property type="term" value="F:ATP hydrolysis activity"/>
    <property type="evidence" value="ECO:0007669"/>
    <property type="project" value="InterPro"/>
</dbReference>
<dbReference type="InterPro" id="IPR017871">
    <property type="entry name" value="ABC_transporter-like_CS"/>
</dbReference>
<keyword evidence="6" id="KW-0547">Nucleotide-binding</keyword>
<evidence type="ECO:0000256" key="1">
    <source>
        <dbReference type="ARBA" id="ARBA00004202"/>
    </source>
</evidence>
<dbReference type="SMART" id="SM00382">
    <property type="entry name" value="AAA"/>
    <property type="match status" value="2"/>
</dbReference>
<feature type="domain" description="ABC transporter" evidence="10">
    <location>
        <begin position="260"/>
        <end position="503"/>
    </location>
</feature>
<dbReference type="EMBL" id="QUWK01000014">
    <property type="protein sequence ID" value="RFU94017.1"/>
    <property type="molecule type" value="Genomic_DNA"/>
</dbReference>
<accession>A0A372ME01</accession>
<comment type="caution">
    <text evidence="11">The sequence shown here is derived from an EMBL/GenBank/DDBJ whole genome shotgun (WGS) entry which is preliminary data.</text>
</comment>
<keyword evidence="8" id="KW-1278">Translocase</keyword>
<evidence type="ECO:0000256" key="4">
    <source>
        <dbReference type="ARBA" id="ARBA00022597"/>
    </source>
</evidence>
<dbReference type="SUPFAM" id="SSF52540">
    <property type="entry name" value="P-loop containing nucleoside triphosphate hydrolases"/>
    <property type="match status" value="2"/>
</dbReference>
<keyword evidence="4" id="KW-0762">Sugar transport</keyword>
<evidence type="ECO:0000256" key="3">
    <source>
        <dbReference type="ARBA" id="ARBA00022475"/>
    </source>
</evidence>
<keyword evidence="12" id="KW-1185">Reference proteome</keyword>
<dbReference type="InterPro" id="IPR027417">
    <property type="entry name" value="P-loop_NTPase"/>
</dbReference>
<dbReference type="Pfam" id="PF00005">
    <property type="entry name" value="ABC_tran"/>
    <property type="match status" value="2"/>
</dbReference>
<evidence type="ECO:0000256" key="9">
    <source>
        <dbReference type="ARBA" id="ARBA00023136"/>
    </source>
</evidence>
<dbReference type="CDD" id="cd03216">
    <property type="entry name" value="ABC_Carb_Monos_I"/>
    <property type="match status" value="1"/>
</dbReference>
<feature type="domain" description="ABC transporter" evidence="10">
    <location>
        <begin position="7"/>
        <end position="243"/>
    </location>
</feature>
<evidence type="ECO:0000313" key="12">
    <source>
        <dbReference type="Proteomes" id="UP000264002"/>
    </source>
</evidence>
<evidence type="ECO:0000313" key="11">
    <source>
        <dbReference type="EMBL" id="RFU94017.1"/>
    </source>
</evidence>